<gene>
    <name evidence="1" type="ORF">HCN51_56490</name>
</gene>
<dbReference type="RefSeq" id="WP_168022028.1">
    <property type="nucleotide sequence ID" value="NZ_JAATEP010000104.1"/>
</dbReference>
<evidence type="ECO:0000313" key="2">
    <source>
        <dbReference type="Proteomes" id="UP000696294"/>
    </source>
</evidence>
<evidence type="ECO:0008006" key="3">
    <source>
        <dbReference type="Google" id="ProtNLM"/>
    </source>
</evidence>
<dbReference type="InterPro" id="IPR028082">
    <property type="entry name" value="Peripla_BP_I"/>
</dbReference>
<dbReference type="Proteomes" id="UP000696294">
    <property type="component" value="Unassembled WGS sequence"/>
</dbReference>
<protein>
    <recommendedName>
        <fullName evidence="3">ABC transporter substrate-binding protein</fullName>
    </recommendedName>
</protein>
<organism evidence="1 2">
    <name type="scientific">Nonomuraea composti</name>
    <dbReference type="NCBI Taxonomy" id="2720023"/>
    <lineage>
        <taxon>Bacteria</taxon>
        <taxon>Bacillati</taxon>
        <taxon>Actinomycetota</taxon>
        <taxon>Actinomycetes</taxon>
        <taxon>Streptosporangiales</taxon>
        <taxon>Streptosporangiaceae</taxon>
        <taxon>Nonomuraea</taxon>
    </lineage>
</organism>
<sequence>MSHGAAMLDDPARVGNFIHTIDRLCRRPAKGEGVQDSPHVARRPLLTGWREGAEARQHTDRRGIPLVRLSEAGDWPQVLAPGGGAVTGGAAGSGPTRGGAARVGAVTHVISPDIPRAHPDIQPGEPVPKILARIVAELRSNRLRFPRYRLAALLVEQLAETHGREEHARRILREADRNWGWGVDTAGTGAEHVPFPLNLLLRLVPGFLHDLRLSGRVPGLGGRFRWLRRALSQDDRRAPGVPALLAGLDPADEERAARLLLRAFMDDLTRQYRRSPAHVRGASHVFYPLLLLNEHGGELVELMTERRADLDRFDPVVVVSYTPDAVEVADDEEPLWTLIRWRRELVTADDAATWHQVLRTPLAISAPPLPPDLTRYDVADRTWVPPARVAPWWSSWIAITLFWMALAGAAGAYAGQTAAWHRSACATGLWTPWTESGRQLAGTECVGVAEPDYLFAPGNAEMRQVQTVLQQENEQAARLHEGSDRPYVTIVYLAALTSSDNDTLAAAREGLAGVAIAQKRQNRAAGPSEPLVRILLANAGGRMQHGAGIARLLRRYQDGEAPIVGVVGLDQSRQETVAAIQELGKAGLPMVASTLSADRLVGESPFYFQVAPQNSRQAWMAAAFADSLAGKGRVTRRARVYYSHDETDYYASNLKSRVVARLKERRFAVEAYRFTPIGAAKPGAADRSEDPYAGDPRDAGVSACGFGGLVYFAGRGIPDFAEFVKGVADKCASAPPVILGGDDVTRYVADVRVRSAVGGIGYYYESFAAAPSKCGQPQRHDFYAELFATFPFECQEPGPGRTLDGHAALSYDATETMITAIRRLGGLRHRVPVNSYTVWRQLGTLYTPDTSGHAIEGATGALDFGTGSPRQYPVDKAVLILRAKGAERPTHVGACGNITGATEEELFPWCDSIPEPYR</sequence>
<accession>A0ABX1BLX9</accession>
<dbReference type="EMBL" id="JAATEP010000104">
    <property type="protein sequence ID" value="NJP98725.1"/>
    <property type="molecule type" value="Genomic_DNA"/>
</dbReference>
<comment type="caution">
    <text evidence="1">The sequence shown here is derived from an EMBL/GenBank/DDBJ whole genome shotgun (WGS) entry which is preliminary data.</text>
</comment>
<dbReference type="SUPFAM" id="SSF53822">
    <property type="entry name" value="Periplasmic binding protein-like I"/>
    <property type="match status" value="1"/>
</dbReference>
<dbReference type="Gene3D" id="3.40.50.2300">
    <property type="match status" value="2"/>
</dbReference>
<keyword evidence="2" id="KW-1185">Reference proteome</keyword>
<proteinExistence type="predicted"/>
<evidence type="ECO:0000313" key="1">
    <source>
        <dbReference type="EMBL" id="NJP98725.1"/>
    </source>
</evidence>
<reference evidence="1 2" key="1">
    <citation type="submission" date="2020-03" db="EMBL/GenBank/DDBJ databases">
        <title>WGS of actinomycetes isolated from Thailand.</title>
        <authorList>
            <person name="Thawai C."/>
        </authorList>
    </citation>
    <scope>NUCLEOTIDE SEQUENCE [LARGE SCALE GENOMIC DNA]</scope>
    <source>
        <strain evidence="1 2">FMUSA5-5</strain>
    </source>
</reference>
<name>A0ABX1BLX9_9ACTN</name>